<reference evidence="1 2" key="1">
    <citation type="journal article" date="2022" name="Genome Biol. Evol.">
        <title>The Spruce Budworm Genome: Reconstructing the Evolutionary History of Antifreeze Proteins.</title>
        <authorList>
            <person name="Beliveau C."/>
            <person name="Gagne P."/>
            <person name="Picq S."/>
            <person name="Vernygora O."/>
            <person name="Keeling C.I."/>
            <person name="Pinkney K."/>
            <person name="Doucet D."/>
            <person name="Wen F."/>
            <person name="Johnston J.S."/>
            <person name="Maaroufi H."/>
            <person name="Boyle B."/>
            <person name="Laroche J."/>
            <person name="Dewar K."/>
            <person name="Juretic N."/>
            <person name="Blackburn G."/>
            <person name="Nisole A."/>
            <person name="Brunet B."/>
            <person name="Brandao M."/>
            <person name="Lumley L."/>
            <person name="Duan J."/>
            <person name="Quan G."/>
            <person name="Lucarotti C.J."/>
            <person name="Roe A.D."/>
            <person name="Sperling F.A.H."/>
            <person name="Levesque R.C."/>
            <person name="Cusson M."/>
        </authorList>
    </citation>
    <scope>NUCLEOTIDE SEQUENCE [LARGE SCALE GENOMIC DNA]</scope>
    <source>
        <strain evidence="1">Glfc:IPQL:Cfum</strain>
    </source>
</reference>
<evidence type="ECO:0000313" key="1">
    <source>
        <dbReference type="EMBL" id="KAI8432362.1"/>
    </source>
</evidence>
<accession>A0ACC0K800</accession>
<proteinExistence type="predicted"/>
<keyword evidence="2" id="KW-1185">Reference proteome</keyword>
<dbReference type="Proteomes" id="UP001064048">
    <property type="component" value="Chromosome 7"/>
</dbReference>
<gene>
    <name evidence="1" type="ORF">MSG28_004769</name>
</gene>
<protein>
    <submittedName>
        <fullName evidence="1">Uncharacterized protein</fullName>
    </submittedName>
</protein>
<comment type="caution">
    <text evidence="1">The sequence shown here is derived from an EMBL/GenBank/DDBJ whole genome shotgun (WGS) entry which is preliminary data.</text>
</comment>
<name>A0ACC0K800_CHOFU</name>
<organism evidence="1 2">
    <name type="scientific">Choristoneura fumiferana</name>
    <name type="common">Spruce budworm moth</name>
    <name type="synonym">Archips fumiferana</name>
    <dbReference type="NCBI Taxonomy" id="7141"/>
    <lineage>
        <taxon>Eukaryota</taxon>
        <taxon>Metazoa</taxon>
        <taxon>Ecdysozoa</taxon>
        <taxon>Arthropoda</taxon>
        <taxon>Hexapoda</taxon>
        <taxon>Insecta</taxon>
        <taxon>Pterygota</taxon>
        <taxon>Neoptera</taxon>
        <taxon>Endopterygota</taxon>
        <taxon>Lepidoptera</taxon>
        <taxon>Glossata</taxon>
        <taxon>Ditrysia</taxon>
        <taxon>Tortricoidea</taxon>
        <taxon>Tortricidae</taxon>
        <taxon>Tortricinae</taxon>
        <taxon>Choristoneura</taxon>
    </lineage>
</organism>
<sequence length="132" mass="14991">MYGKKSLKKTAVPTLLLPTKESGVKTLVIKTEEDDEDDEEMPLYTSDRHGTFSCMTQTSPIPEAGAPFDFKQPGPSDSSEILRLKHLLEEKSTVIYKQAKKIEMLDHEVNRLLARNQYLEDLLKESGISYED</sequence>
<dbReference type="EMBL" id="CM046107">
    <property type="protein sequence ID" value="KAI8432362.1"/>
    <property type="molecule type" value="Genomic_DNA"/>
</dbReference>
<evidence type="ECO:0000313" key="2">
    <source>
        <dbReference type="Proteomes" id="UP001064048"/>
    </source>
</evidence>